<dbReference type="PANTHER" id="PTHR45856:SF24">
    <property type="entry name" value="FUNGAL LIPASE-LIKE DOMAIN-CONTAINING PROTEIN"/>
    <property type="match status" value="1"/>
</dbReference>
<evidence type="ECO:0000259" key="2">
    <source>
        <dbReference type="Pfam" id="PF01764"/>
    </source>
</evidence>
<feature type="compositionally biased region" description="Basic and acidic residues" evidence="1">
    <location>
        <begin position="197"/>
        <end position="217"/>
    </location>
</feature>
<feature type="region of interest" description="Disordered" evidence="1">
    <location>
        <begin position="197"/>
        <end position="230"/>
    </location>
</feature>
<evidence type="ECO:0000313" key="3">
    <source>
        <dbReference type="EMBL" id="GAQ90633.1"/>
    </source>
</evidence>
<dbReference type="InterPro" id="IPR029058">
    <property type="entry name" value="AB_hydrolase_fold"/>
</dbReference>
<sequence length="230" mass="24993">MASLLDCAAISWAAYTGLAGINRELPDSCRDLLLGYEIRDVAEGVVMAKRGKSVVLAFRGTVSWRDIGSDLELWRREPFEAQLCALHVASALDIKDVRCVTFGSPGVGNAAFVSAFSSVVKESVRVAHVLDPIPKILPAAYFVQTPELQSVKGEATVSRVASSGFLSQLWGKLLQLVEGDMRYHRLATYIACLREESATERAPQDVKSDETEEEYHADSTGMPEGSPTDA</sequence>
<dbReference type="InterPro" id="IPR051218">
    <property type="entry name" value="Sec_MonoDiacylglyc_Lipase"/>
</dbReference>
<dbReference type="GO" id="GO:0006629">
    <property type="term" value="P:lipid metabolic process"/>
    <property type="evidence" value="ECO:0007669"/>
    <property type="project" value="InterPro"/>
</dbReference>
<feature type="domain" description="Fungal lipase-type" evidence="2">
    <location>
        <begin position="81"/>
        <end position="138"/>
    </location>
</feature>
<evidence type="ECO:0000313" key="4">
    <source>
        <dbReference type="Proteomes" id="UP000054558"/>
    </source>
</evidence>
<name>A0A1Y1IIU8_KLENI</name>
<dbReference type="PANTHER" id="PTHR45856">
    <property type="entry name" value="ALPHA/BETA-HYDROLASES SUPERFAMILY PROTEIN"/>
    <property type="match status" value="1"/>
</dbReference>
<dbReference type="AlphaFoldDB" id="A0A1Y1IIU8"/>
<evidence type="ECO:0000256" key="1">
    <source>
        <dbReference type="SAM" id="MobiDB-lite"/>
    </source>
</evidence>
<protein>
    <recommendedName>
        <fullName evidence="2">Fungal lipase-type domain-containing protein</fullName>
    </recommendedName>
</protein>
<dbReference type="SUPFAM" id="SSF53474">
    <property type="entry name" value="alpha/beta-Hydrolases"/>
    <property type="match status" value="1"/>
</dbReference>
<dbReference type="Pfam" id="PF01764">
    <property type="entry name" value="Lipase_3"/>
    <property type="match status" value="1"/>
</dbReference>
<dbReference type="Proteomes" id="UP000054558">
    <property type="component" value="Unassembled WGS sequence"/>
</dbReference>
<dbReference type="EMBL" id="DF237614">
    <property type="protein sequence ID" value="GAQ90633.1"/>
    <property type="molecule type" value="Genomic_DNA"/>
</dbReference>
<keyword evidence="4" id="KW-1185">Reference proteome</keyword>
<organism evidence="3 4">
    <name type="scientific">Klebsormidium nitens</name>
    <name type="common">Green alga</name>
    <name type="synonym">Ulothrix nitens</name>
    <dbReference type="NCBI Taxonomy" id="105231"/>
    <lineage>
        <taxon>Eukaryota</taxon>
        <taxon>Viridiplantae</taxon>
        <taxon>Streptophyta</taxon>
        <taxon>Klebsormidiophyceae</taxon>
        <taxon>Klebsormidiales</taxon>
        <taxon>Klebsormidiaceae</taxon>
        <taxon>Klebsormidium</taxon>
    </lineage>
</organism>
<proteinExistence type="predicted"/>
<dbReference type="OrthoDB" id="513403at2759"/>
<dbReference type="Gene3D" id="3.40.50.1820">
    <property type="entry name" value="alpha/beta hydrolase"/>
    <property type="match status" value="1"/>
</dbReference>
<dbReference type="InterPro" id="IPR002921">
    <property type="entry name" value="Fungal_lipase-type"/>
</dbReference>
<accession>A0A1Y1IIU8</accession>
<gene>
    <name evidence="3" type="ORF">KFL_006650070</name>
</gene>
<reference evidence="3 4" key="1">
    <citation type="journal article" date="2014" name="Nat. Commun.">
        <title>Klebsormidium flaccidum genome reveals primary factors for plant terrestrial adaptation.</title>
        <authorList>
            <person name="Hori K."/>
            <person name="Maruyama F."/>
            <person name="Fujisawa T."/>
            <person name="Togashi T."/>
            <person name="Yamamoto N."/>
            <person name="Seo M."/>
            <person name="Sato S."/>
            <person name="Yamada T."/>
            <person name="Mori H."/>
            <person name="Tajima N."/>
            <person name="Moriyama T."/>
            <person name="Ikeuchi M."/>
            <person name="Watanabe M."/>
            <person name="Wada H."/>
            <person name="Kobayashi K."/>
            <person name="Saito M."/>
            <person name="Masuda T."/>
            <person name="Sasaki-Sekimoto Y."/>
            <person name="Mashiguchi K."/>
            <person name="Awai K."/>
            <person name="Shimojima M."/>
            <person name="Masuda S."/>
            <person name="Iwai M."/>
            <person name="Nobusawa T."/>
            <person name="Narise T."/>
            <person name="Kondo S."/>
            <person name="Saito H."/>
            <person name="Sato R."/>
            <person name="Murakawa M."/>
            <person name="Ihara Y."/>
            <person name="Oshima-Yamada Y."/>
            <person name="Ohtaka K."/>
            <person name="Satoh M."/>
            <person name="Sonobe K."/>
            <person name="Ishii M."/>
            <person name="Ohtani R."/>
            <person name="Kanamori-Sato M."/>
            <person name="Honoki R."/>
            <person name="Miyazaki D."/>
            <person name="Mochizuki H."/>
            <person name="Umetsu J."/>
            <person name="Higashi K."/>
            <person name="Shibata D."/>
            <person name="Kamiya Y."/>
            <person name="Sato N."/>
            <person name="Nakamura Y."/>
            <person name="Tabata S."/>
            <person name="Ida S."/>
            <person name="Kurokawa K."/>
            <person name="Ohta H."/>
        </authorList>
    </citation>
    <scope>NUCLEOTIDE SEQUENCE [LARGE SCALE GENOMIC DNA]</scope>
    <source>
        <strain evidence="3 4">NIES-2285</strain>
    </source>
</reference>